<dbReference type="Proteomes" id="UP001355056">
    <property type="component" value="Unassembled WGS sequence"/>
</dbReference>
<dbReference type="EMBL" id="JAXGFP010000002">
    <property type="protein sequence ID" value="MEG3183267.1"/>
    <property type="molecule type" value="Genomic_DNA"/>
</dbReference>
<proteinExistence type="predicted"/>
<gene>
    <name evidence="1" type="ORF">SNE34_04475</name>
</gene>
<organism evidence="1 2">
    <name type="scientific">Novilysobacter erysipheiresistens</name>
    <dbReference type="NCBI Taxonomy" id="1749332"/>
    <lineage>
        <taxon>Bacteria</taxon>
        <taxon>Pseudomonadati</taxon>
        <taxon>Pseudomonadota</taxon>
        <taxon>Gammaproteobacteria</taxon>
        <taxon>Lysobacterales</taxon>
        <taxon>Lysobacteraceae</taxon>
        <taxon>Novilysobacter</taxon>
    </lineage>
</organism>
<accession>A0ABU7YWF4</accession>
<evidence type="ECO:0000313" key="1">
    <source>
        <dbReference type="EMBL" id="MEG3183267.1"/>
    </source>
</evidence>
<protein>
    <recommendedName>
        <fullName evidence="3">DUF2267 domain-containing protein</fullName>
    </recommendedName>
</protein>
<comment type="caution">
    <text evidence="1">The sequence shown here is derived from an EMBL/GenBank/DDBJ whole genome shotgun (WGS) entry which is preliminary data.</text>
</comment>
<reference evidence="1 2" key="1">
    <citation type="journal article" date="2016" name="Int. J. Syst. Evol. Microbiol.">
        <title>Lysobacter erysipheiresistens sp. nov., an antagonist of powdery mildew, isolated from tobacco-cultivated soil.</title>
        <authorList>
            <person name="Xie B."/>
            <person name="Li T."/>
            <person name="Lin X."/>
            <person name="Wang C.J."/>
            <person name="Chen Y.J."/>
            <person name="Liu W.J."/>
            <person name="Zhao Z.W."/>
        </authorList>
    </citation>
    <scope>NUCLEOTIDE SEQUENCE [LARGE SCALE GENOMIC DNA]</scope>
    <source>
        <strain evidence="1 2">RS-LYSO-3</strain>
    </source>
</reference>
<evidence type="ECO:0000313" key="2">
    <source>
        <dbReference type="Proteomes" id="UP001355056"/>
    </source>
</evidence>
<keyword evidence="2" id="KW-1185">Reference proteome</keyword>
<dbReference type="RefSeq" id="WP_332615097.1">
    <property type="nucleotide sequence ID" value="NZ_JAXGFP010000002.1"/>
</dbReference>
<name>A0ABU7YWF4_9GAMM</name>
<sequence>MENQQSRRIVSALARRVETGAEAQQIAEAIVSTWREIDAALSPVLGPQAVALLYQRSICLAAKSRPWLTDICESGQTLEPEALRAAFAQQSTDTAATGGYELLQAFHGMLASLVGLPLTERLLRFVCAPDAPNARIPEPVQLEPTAGNLHS</sequence>
<evidence type="ECO:0008006" key="3">
    <source>
        <dbReference type="Google" id="ProtNLM"/>
    </source>
</evidence>